<dbReference type="SUPFAM" id="SSF46894">
    <property type="entry name" value="C-terminal effector domain of the bipartite response regulators"/>
    <property type="match status" value="1"/>
</dbReference>
<name>A0ABV2D7T9_9HYPH</name>
<feature type="modified residue" description="4-aspartylphosphate" evidence="4">
    <location>
        <position position="56"/>
    </location>
</feature>
<dbReference type="RefSeq" id="WP_354458162.1">
    <property type="nucleotide sequence ID" value="NZ_JBEWSZ010000001.1"/>
</dbReference>
<evidence type="ECO:0000313" key="8">
    <source>
        <dbReference type="Proteomes" id="UP001548832"/>
    </source>
</evidence>
<proteinExistence type="predicted"/>
<evidence type="ECO:0000256" key="3">
    <source>
        <dbReference type="ARBA" id="ARBA00023163"/>
    </source>
</evidence>
<feature type="domain" description="HTH luxR-type" evidence="5">
    <location>
        <begin position="137"/>
        <end position="202"/>
    </location>
</feature>
<evidence type="ECO:0000313" key="7">
    <source>
        <dbReference type="EMBL" id="MET2826096.1"/>
    </source>
</evidence>
<dbReference type="PROSITE" id="PS50110">
    <property type="entry name" value="RESPONSE_REGULATORY"/>
    <property type="match status" value="1"/>
</dbReference>
<protein>
    <submittedName>
        <fullName evidence="7">Response regulator transcription factor</fullName>
    </submittedName>
</protein>
<comment type="caution">
    <text evidence="7">The sequence shown here is derived from an EMBL/GenBank/DDBJ whole genome shotgun (WGS) entry which is preliminary data.</text>
</comment>
<dbReference type="Gene3D" id="3.40.50.2300">
    <property type="match status" value="1"/>
</dbReference>
<dbReference type="CDD" id="cd06170">
    <property type="entry name" value="LuxR_C_like"/>
    <property type="match status" value="1"/>
</dbReference>
<dbReference type="PANTHER" id="PTHR44688">
    <property type="entry name" value="DNA-BINDING TRANSCRIPTIONAL ACTIVATOR DEVR_DOSR"/>
    <property type="match status" value="1"/>
</dbReference>
<keyword evidence="8" id="KW-1185">Reference proteome</keyword>
<evidence type="ECO:0000256" key="1">
    <source>
        <dbReference type="ARBA" id="ARBA00023015"/>
    </source>
</evidence>
<evidence type="ECO:0000259" key="5">
    <source>
        <dbReference type="PROSITE" id="PS50043"/>
    </source>
</evidence>
<dbReference type="Proteomes" id="UP001548832">
    <property type="component" value="Unassembled WGS sequence"/>
</dbReference>
<dbReference type="PROSITE" id="PS50043">
    <property type="entry name" value="HTH_LUXR_2"/>
    <property type="match status" value="1"/>
</dbReference>
<dbReference type="InterPro" id="IPR011006">
    <property type="entry name" value="CheY-like_superfamily"/>
</dbReference>
<keyword evidence="4" id="KW-0597">Phosphoprotein</keyword>
<keyword evidence="1" id="KW-0805">Transcription regulation</keyword>
<feature type="domain" description="Response regulatory" evidence="6">
    <location>
        <begin position="7"/>
        <end position="121"/>
    </location>
</feature>
<sequence length="203" mass="22340">MTEPRQIVFVIDDDPAIREALDSLLRSVGLDVRCFGSVKEFIAAPRPDIPSCLVLDVRLPGKSGMDFHKEIAQSEAALPVIMMTGHGDIPMSVQAMKTGAIDFLAKPFREQDLLDAIEAALEKDRLIRKQTAELTILRDRLATLNEGERNVVARVVKGLLNKQIAGELGVSEITVKVRRAQAMRKMQANSLAELIRMAAQLGL</sequence>
<keyword evidence="3" id="KW-0804">Transcription</keyword>
<keyword evidence="2" id="KW-0238">DNA-binding</keyword>
<dbReference type="SUPFAM" id="SSF52172">
    <property type="entry name" value="CheY-like"/>
    <property type="match status" value="1"/>
</dbReference>
<dbReference type="Gene3D" id="1.10.10.10">
    <property type="entry name" value="Winged helix-like DNA-binding domain superfamily/Winged helix DNA-binding domain"/>
    <property type="match status" value="1"/>
</dbReference>
<evidence type="ECO:0000259" key="6">
    <source>
        <dbReference type="PROSITE" id="PS50110"/>
    </source>
</evidence>
<evidence type="ECO:0000256" key="4">
    <source>
        <dbReference type="PROSITE-ProRule" id="PRU00169"/>
    </source>
</evidence>
<organism evidence="7 8">
    <name type="scientific">Mesorhizobium shangrilense</name>
    <dbReference type="NCBI Taxonomy" id="460060"/>
    <lineage>
        <taxon>Bacteria</taxon>
        <taxon>Pseudomonadati</taxon>
        <taxon>Pseudomonadota</taxon>
        <taxon>Alphaproteobacteria</taxon>
        <taxon>Hyphomicrobiales</taxon>
        <taxon>Phyllobacteriaceae</taxon>
        <taxon>Mesorhizobium</taxon>
    </lineage>
</organism>
<dbReference type="InterPro" id="IPR000792">
    <property type="entry name" value="Tscrpt_reg_LuxR_C"/>
</dbReference>
<gene>
    <name evidence="7" type="ORF">ABVQ20_03805</name>
</gene>
<reference evidence="7 8" key="1">
    <citation type="submission" date="2024-06" db="EMBL/GenBank/DDBJ databases">
        <authorList>
            <person name="Kim D.-U."/>
        </authorList>
    </citation>
    <scope>NUCLEOTIDE SEQUENCE [LARGE SCALE GENOMIC DNA]</scope>
    <source>
        <strain evidence="7 8">KACC15460</strain>
    </source>
</reference>
<accession>A0ABV2D7T9</accession>
<dbReference type="SMART" id="SM00448">
    <property type="entry name" value="REC"/>
    <property type="match status" value="1"/>
</dbReference>
<dbReference type="InterPro" id="IPR036388">
    <property type="entry name" value="WH-like_DNA-bd_sf"/>
</dbReference>
<evidence type="ECO:0000256" key="2">
    <source>
        <dbReference type="ARBA" id="ARBA00023125"/>
    </source>
</evidence>
<dbReference type="PANTHER" id="PTHR44688:SF16">
    <property type="entry name" value="DNA-BINDING TRANSCRIPTIONAL ACTIVATOR DEVR_DOSR"/>
    <property type="match status" value="1"/>
</dbReference>
<dbReference type="EMBL" id="JBEWSZ010000001">
    <property type="protein sequence ID" value="MET2826096.1"/>
    <property type="molecule type" value="Genomic_DNA"/>
</dbReference>
<dbReference type="InterPro" id="IPR001789">
    <property type="entry name" value="Sig_transdc_resp-reg_receiver"/>
</dbReference>
<dbReference type="Pfam" id="PF00196">
    <property type="entry name" value="GerE"/>
    <property type="match status" value="1"/>
</dbReference>
<dbReference type="Pfam" id="PF00072">
    <property type="entry name" value="Response_reg"/>
    <property type="match status" value="1"/>
</dbReference>
<dbReference type="SMART" id="SM00421">
    <property type="entry name" value="HTH_LUXR"/>
    <property type="match status" value="1"/>
</dbReference>
<dbReference type="CDD" id="cd17537">
    <property type="entry name" value="REC_FixJ"/>
    <property type="match status" value="1"/>
</dbReference>
<dbReference type="InterPro" id="IPR016032">
    <property type="entry name" value="Sig_transdc_resp-reg_C-effctor"/>
</dbReference>
<dbReference type="PRINTS" id="PR00038">
    <property type="entry name" value="HTHLUXR"/>
</dbReference>